<keyword evidence="1" id="KW-0472">Membrane</keyword>
<organism evidence="2 3">
    <name type="scientific">Acinetobacter terrae</name>
    <dbReference type="NCBI Taxonomy" id="2731247"/>
    <lineage>
        <taxon>Bacteria</taxon>
        <taxon>Pseudomonadati</taxon>
        <taxon>Pseudomonadota</taxon>
        <taxon>Gammaproteobacteria</taxon>
        <taxon>Moraxellales</taxon>
        <taxon>Moraxellaceae</taxon>
        <taxon>Acinetobacter</taxon>
        <taxon>Acinetobacter Taxon 24</taxon>
    </lineage>
</organism>
<keyword evidence="1" id="KW-1133">Transmembrane helix</keyword>
<evidence type="ECO:0000256" key="1">
    <source>
        <dbReference type="SAM" id="Phobius"/>
    </source>
</evidence>
<keyword evidence="1" id="KW-0812">Transmembrane</keyword>
<reference evidence="2 3" key="1">
    <citation type="submission" date="2020-04" db="EMBL/GenBank/DDBJ databases">
        <title>Acinetobacter Taxon 24.</title>
        <authorList>
            <person name="Nemec A."/>
            <person name="Radolfova-Krizova L."/>
            <person name="Higgins P.G."/>
            <person name="Spanelova P."/>
        </authorList>
    </citation>
    <scope>NUCLEOTIDE SEQUENCE [LARGE SCALE GENOMIC DNA]</scope>
    <source>
        <strain evidence="2 3">ANC 5380</strain>
    </source>
</reference>
<sequence>MIFSILLIVAANFLGYAIFNAYIADIASDKGTALATMLAWSTATATTILVVAYYSLWKEQHNKKVISETAIDTLKKYDEILLLIYPTVHKLNIKKTGIDFALNYTIKNFDEVYDKAVHLTLEFDLKLSLLEYLTNDNYEYNYYLSLTHDFNIELSQNEEINKINKIDVLIDRLIKISDDEDKVKSYLKKYIKA</sequence>
<dbReference type="RefSeq" id="WP_171540741.1">
    <property type="nucleotide sequence ID" value="NZ_JABERL010000032.1"/>
</dbReference>
<dbReference type="AlphaFoldDB" id="A0A7Y2RGE0"/>
<name>A0A7Y2RGE0_9GAMM</name>
<dbReference type="EMBL" id="JABERL010000032">
    <property type="protein sequence ID" value="NNH78313.1"/>
    <property type="molecule type" value="Genomic_DNA"/>
</dbReference>
<accession>A0A7Y2RGE0</accession>
<proteinExistence type="predicted"/>
<feature type="transmembrane region" description="Helical" evidence="1">
    <location>
        <begin position="33"/>
        <end position="56"/>
    </location>
</feature>
<dbReference type="Proteomes" id="UP000569202">
    <property type="component" value="Unassembled WGS sequence"/>
</dbReference>
<evidence type="ECO:0000313" key="2">
    <source>
        <dbReference type="EMBL" id="NNH78313.1"/>
    </source>
</evidence>
<evidence type="ECO:0000313" key="3">
    <source>
        <dbReference type="Proteomes" id="UP000569202"/>
    </source>
</evidence>
<protein>
    <submittedName>
        <fullName evidence="2">Uncharacterized protein</fullName>
    </submittedName>
</protein>
<gene>
    <name evidence="2" type="ORF">HLH17_11655</name>
</gene>
<comment type="caution">
    <text evidence="2">The sequence shown here is derived from an EMBL/GenBank/DDBJ whole genome shotgun (WGS) entry which is preliminary data.</text>
</comment>